<reference evidence="10 11" key="1">
    <citation type="submission" date="2024-09" db="EMBL/GenBank/DDBJ databases">
        <title>Chromosome-scale assembly of Riccia fluitans.</title>
        <authorList>
            <person name="Paukszto L."/>
            <person name="Sawicki J."/>
            <person name="Karawczyk K."/>
            <person name="Piernik-Szablinska J."/>
            <person name="Szczecinska M."/>
            <person name="Mazdziarz M."/>
        </authorList>
    </citation>
    <scope>NUCLEOTIDE SEQUENCE [LARGE SCALE GENOMIC DNA]</scope>
    <source>
        <strain evidence="10">Rf_01</strain>
        <tissue evidence="10">Aerial parts of the thallus</tissue>
    </source>
</reference>
<proteinExistence type="inferred from homology"/>
<dbReference type="SMART" id="SM00320">
    <property type="entry name" value="WD40"/>
    <property type="match status" value="5"/>
</dbReference>
<comment type="subcellular location">
    <subcellularLocation>
        <location evidence="1">Nucleus</location>
        <location evidence="1">Nucleolus</location>
    </subcellularLocation>
</comment>
<sequence>MSEVEGERKRKRKKVKLSAKTLEKHAKKAAELESILFGKSVISDLDPEETDPNGPGEIQFVVDRSGGDSGDIFAAAKAERIKKPVWEDEEEAKAVIKISGASRLMKLRKEQGEEVISGEDYVSRLRAQHQVLNKDTSWAELPSEKKARKDELVGLGLGSESDTEEAEGDGELLDDHLTLVNGDDLVVKSKTRLPHGLIEVSRMRDANSEEPSSAVIQSVQFHRNAQILLTAGFDKRLRLFQIDGKRNPKLQSIFLDDFPIHKASFVPDGSKIVASSRRKHYMIYDLEGGRVQRMDPLIGRDEKSLESFEVSPDNKRIAFLGNEGYIMLCSLLTKQWVGNLKMNGSVRCVSFAEDGTKLISNGGDGQIYHWDLRTMRCYHRAVDEGCIKSTSLAVSSDSKLLATGSGSGVVNLYKREAFVGGATRPEKSLMNLVTTVDNLRFNCDSQILAIASRMKKNALKLVHLPSYTVFANWPSQQTPLHYVHSLDFSPGGGYLAVGNAAGNVLLYRLRHYANA</sequence>
<keyword evidence="3" id="KW-0597">Phosphoprotein</keyword>
<dbReference type="InterPro" id="IPR045161">
    <property type="entry name" value="Utp18"/>
</dbReference>
<organism evidence="10 11">
    <name type="scientific">Riccia fluitans</name>
    <dbReference type="NCBI Taxonomy" id="41844"/>
    <lineage>
        <taxon>Eukaryota</taxon>
        <taxon>Viridiplantae</taxon>
        <taxon>Streptophyta</taxon>
        <taxon>Embryophyta</taxon>
        <taxon>Marchantiophyta</taxon>
        <taxon>Marchantiopsida</taxon>
        <taxon>Marchantiidae</taxon>
        <taxon>Marchantiales</taxon>
        <taxon>Ricciaceae</taxon>
        <taxon>Riccia</taxon>
    </lineage>
</organism>
<feature type="repeat" description="WD" evidence="9">
    <location>
        <begin position="339"/>
        <end position="380"/>
    </location>
</feature>
<keyword evidence="11" id="KW-1185">Reference proteome</keyword>
<keyword evidence="2" id="KW-0698">rRNA processing</keyword>
<evidence type="ECO:0000256" key="4">
    <source>
        <dbReference type="ARBA" id="ARBA00022574"/>
    </source>
</evidence>
<dbReference type="Gene3D" id="2.130.10.10">
    <property type="entry name" value="YVTN repeat-like/Quinoprotein amine dehydrogenase"/>
    <property type="match status" value="1"/>
</dbReference>
<keyword evidence="5" id="KW-0677">Repeat</keyword>
<dbReference type="EMBL" id="JBHFFA010000007">
    <property type="protein sequence ID" value="KAL2613808.1"/>
    <property type="molecule type" value="Genomic_DNA"/>
</dbReference>
<dbReference type="GO" id="GO:0005730">
    <property type="term" value="C:nucleolus"/>
    <property type="evidence" value="ECO:0007669"/>
    <property type="project" value="UniProtKB-SubCell"/>
</dbReference>
<comment type="caution">
    <text evidence="10">The sequence shown here is derived from an EMBL/GenBank/DDBJ whole genome shotgun (WGS) entry which is preliminary data.</text>
</comment>
<evidence type="ECO:0000313" key="10">
    <source>
        <dbReference type="EMBL" id="KAL2613808.1"/>
    </source>
</evidence>
<keyword evidence="6" id="KW-0539">Nucleus</keyword>
<protein>
    <recommendedName>
        <fullName evidence="8">U3 small nucleolar RNA-associated protein 18 homolog</fullName>
    </recommendedName>
</protein>
<dbReference type="Pfam" id="PF00400">
    <property type="entry name" value="WD40"/>
    <property type="match status" value="2"/>
</dbReference>
<comment type="similarity">
    <text evidence="7">Belongs to the WD repeat UTP18 family.</text>
</comment>
<evidence type="ECO:0000256" key="6">
    <source>
        <dbReference type="ARBA" id="ARBA00023242"/>
    </source>
</evidence>
<dbReference type="PROSITE" id="PS50082">
    <property type="entry name" value="WD_REPEATS_2"/>
    <property type="match status" value="1"/>
</dbReference>
<dbReference type="InterPro" id="IPR015943">
    <property type="entry name" value="WD40/YVTN_repeat-like_dom_sf"/>
</dbReference>
<evidence type="ECO:0000256" key="5">
    <source>
        <dbReference type="ARBA" id="ARBA00022737"/>
    </source>
</evidence>
<evidence type="ECO:0000256" key="3">
    <source>
        <dbReference type="ARBA" id="ARBA00022553"/>
    </source>
</evidence>
<dbReference type="Proteomes" id="UP001605036">
    <property type="component" value="Unassembled WGS sequence"/>
</dbReference>
<dbReference type="FunFam" id="2.130.10.10:FF:000121">
    <property type="entry name" value="U3 small nucleolar RNA-associated protein 18 homolog"/>
    <property type="match status" value="1"/>
</dbReference>
<name>A0ABD1XXX9_9MARC</name>
<evidence type="ECO:0000256" key="2">
    <source>
        <dbReference type="ARBA" id="ARBA00022552"/>
    </source>
</evidence>
<evidence type="ECO:0000256" key="7">
    <source>
        <dbReference type="ARBA" id="ARBA00025767"/>
    </source>
</evidence>
<dbReference type="InterPro" id="IPR036322">
    <property type="entry name" value="WD40_repeat_dom_sf"/>
</dbReference>
<dbReference type="AlphaFoldDB" id="A0ABD1XXX9"/>
<evidence type="ECO:0000256" key="8">
    <source>
        <dbReference type="ARBA" id="ARBA00074442"/>
    </source>
</evidence>
<evidence type="ECO:0000256" key="1">
    <source>
        <dbReference type="ARBA" id="ARBA00004604"/>
    </source>
</evidence>
<dbReference type="PANTHER" id="PTHR18359">
    <property type="entry name" value="WD-REPEAT PROTEIN-RELATED"/>
    <property type="match status" value="1"/>
</dbReference>
<evidence type="ECO:0000313" key="11">
    <source>
        <dbReference type="Proteomes" id="UP001605036"/>
    </source>
</evidence>
<dbReference type="SUPFAM" id="SSF50978">
    <property type="entry name" value="WD40 repeat-like"/>
    <property type="match status" value="1"/>
</dbReference>
<keyword evidence="4 9" id="KW-0853">WD repeat</keyword>
<gene>
    <name evidence="10" type="ORF">R1flu_025500</name>
</gene>
<accession>A0ABD1XXX9</accession>
<evidence type="ECO:0000256" key="9">
    <source>
        <dbReference type="PROSITE-ProRule" id="PRU00221"/>
    </source>
</evidence>
<dbReference type="InterPro" id="IPR001680">
    <property type="entry name" value="WD40_rpt"/>
</dbReference>
<dbReference type="PANTHER" id="PTHR18359:SF0">
    <property type="entry name" value="U3 SMALL NUCLEOLAR RNA-ASSOCIATED PROTEIN 18 HOMOLOG"/>
    <property type="match status" value="1"/>
</dbReference>
<dbReference type="GO" id="GO:0006364">
    <property type="term" value="P:rRNA processing"/>
    <property type="evidence" value="ECO:0007669"/>
    <property type="project" value="UniProtKB-KW"/>
</dbReference>